<evidence type="ECO:0000313" key="1">
    <source>
        <dbReference type="EMBL" id="KFE54500.1"/>
    </source>
</evidence>
<dbReference type="AlphaFoldDB" id="A0A085VGD7"/>
<proteinExistence type="predicted"/>
<dbReference type="Proteomes" id="UP000028631">
    <property type="component" value="Unassembled WGS sequence"/>
</dbReference>
<name>A0A085VGD7_PSESX</name>
<sequence length="129" mass="14321">MARKWSGPYYDALLDQQLLSVAVVSRDANGKPLFMTGYELKLNERLTRIEQLLSGYPSLLLDAQRRRVADLSANLMSAVSQDDLQKLLGSFPAGSEFPRIGIFDGSPMVAAYLSEPDWYARAMHADPAI</sequence>
<comment type="caution">
    <text evidence="1">The sequence shown here is derived from an EMBL/GenBank/DDBJ whole genome shotgun (WGS) entry which is preliminary data.</text>
</comment>
<protein>
    <submittedName>
        <fullName evidence="1">Uncharacterized protein</fullName>
    </submittedName>
</protein>
<keyword evidence="2" id="KW-1185">Reference proteome</keyword>
<evidence type="ECO:0000313" key="2">
    <source>
        <dbReference type="Proteomes" id="UP000028631"/>
    </source>
</evidence>
<dbReference type="EMBL" id="JPQU01000043">
    <property type="protein sequence ID" value="KFE54500.1"/>
    <property type="molecule type" value="Genomic_DNA"/>
</dbReference>
<accession>A0A085VGD7</accession>
<reference evidence="1 2" key="1">
    <citation type="submission" date="2014-07" db="EMBL/GenBank/DDBJ databases">
        <title>Draft Genome Sequences of Environmental Pseudomonas syringae strains.</title>
        <authorList>
            <person name="Baltrus D.A."/>
            <person name="Berge O."/>
            <person name="Morris C."/>
        </authorList>
    </citation>
    <scope>NUCLEOTIDE SEQUENCE [LARGE SCALE GENOMIC DNA]</scope>
    <source>
        <strain evidence="1 2">GAW0119</strain>
    </source>
</reference>
<gene>
    <name evidence="1" type="ORF">IV01_15425</name>
</gene>
<organism evidence="1 2">
    <name type="scientific">Pseudomonas syringae</name>
    <dbReference type="NCBI Taxonomy" id="317"/>
    <lineage>
        <taxon>Bacteria</taxon>
        <taxon>Pseudomonadati</taxon>
        <taxon>Pseudomonadota</taxon>
        <taxon>Gammaproteobacteria</taxon>
        <taxon>Pseudomonadales</taxon>
        <taxon>Pseudomonadaceae</taxon>
        <taxon>Pseudomonas</taxon>
    </lineage>
</organism>
<dbReference type="RefSeq" id="WP_032629420.1">
    <property type="nucleotide sequence ID" value="NZ_JPQU01000043.1"/>
</dbReference>